<dbReference type="EMBL" id="BLZR01000001">
    <property type="protein sequence ID" value="GFP77219.1"/>
    <property type="molecule type" value="Genomic_DNA"/>
</dbReference>
<organism evidence="4 5">
    <name type="scientific">Clostridium fungisolvens</name>
    <dbReference type="NCBI Taxonomy" id="1604897"/>
    <lineage>
        <taxon>Bacteria</taxon>
        <taxon>Bacillati</taxon>
        <taxon>Bacillota</taxon>
        <taxon>Clostridia</taxon>
        <taxon>Eubacteriales</taxon>
        <taxon>Clostridiaceae</taxon>
        <taxon>Clostridium</taxon>
    </lineage>
</organism>
<keyword evidence="4" id="KW-0808">Transferase</keyword>
<name>A0A6V8SJ19_9CLOT</name>
<feature type="binding site" evidence="2">
    <location>
        <position position="184"/>
    </location>
    <ligand>
        <name>Zn(2+)</name>
        <dbReference type="ChEBI" id="CHEBI:29105"/>
    </ligand>
</feature>
<reference evidence="4 5" key="1">
    <citation type="submission" date="2020-07" db="EMBL/GenBank/DDBJ databases">
        <title>A new beta-1,3-glucan-decomposing anaerobic bacterium isolated from anoxic soil subjected to biological soil disinfestation.</title>
        <authorList>
            <person name="Ueki A."/>
            <person name="Tonouchi A."/>
        </authorList>
    </citation>
    <scope>NUCLEOTIDE SEQUENCE [LARGE SCALE GENOMIC DNA]</scope>
    <source>
        <strain evidence="4 5">TW1</strain>
    </source>
</reference>
<feature type="domain" description="Deacetylase sirtuin-type" evidence="3">
    <location>
        <begin position="3"/>
        <end position="291"/>
    </location>
</feature>
<dbReference type="RefSeq" id="WP_183278602.1">
    <property type="nucleotide sequence ID" value="NZ_BLZR01000001.1"/>
</dbReference>
<keyword evidence="2" id="KW-0479">Metal-binding</keyword>
<feature type="binding site" evidence="2">
    <location>
        <position position="181"/>
    </location>
    <ligand>
        <name>Zn(2+)</name>
        <dbReference type="ChEBI" id="CHEBI:29105"/>
    </ligand>
</feature>
<feature type="binding site" evidence="2">
    <location>
        <position position="144"/>
    </location>
    <ligand>
        <name>Zn(2+)</name>
        <dbReference type="ChEBI" id="CHEBI:29105"/>
    </ligand>
</feature>
<keyword evidence="2" id="KW-0862">Zinc</keyword>
<keyword evidence="1" id="KW-0520">NAD</keyword>
<evidence type="ECO:0000313" key="5">
    <source>
        <dbReference type="Proteomes" id="UP000580568"/>
    </source>
</evidence>
<dbReference type="PROSITE" id="PS50305">
    <property type="entry name" value="SIRTUIN"/>
    <property type="match status" value="1"/>
</dbReference>
<evidence type="ECO:0000256" key="2">
    <source>
        <dbReference type="PROSITE-ProRule" id="PRU00236"/>
    </source>
</evidence>
<evidence type="ECO:0000259" key="3">
    <source>
        <dbReference type="PROSITE" id="PS50305"/>
    </source>
</evidence>
<dbReference type="SUPFAM" id="SSF52467">
    <property type="entry name" value="DHS-like NAD/FAD-binding domain"/>
    <property type="match status" value="1"/>
</dbReference>
<gene>
    <name evidence="4" type="ORF">bsdtw1_03333</name>
</gene>
<dbReference type="InterPro" id="IPR029035">
    <property type="entry name" value="DHS-like_NAD/FAD-binding_dom"/>
</dbReference>
<feature type="binding site" evidence="2">
    <location>
        <position position="148"/>
    </location>
    <ligand>
        <name>Zn(2+)</name>
        <dbReference type="ChEBI" id="CHEBI:29105"/>
    </ligand>
</feature>
<accession>A0A6V8SJ19</accession>
<dbReference type="InterPro" id="IPR026590">
    <property type="entry name" value="Ssirtuin_cat_dom"/>
</dbReference>
<protein>
    <submittedName>
        <fullName evidence="4">Protein ADP-ribosyltransferase</fullName>
    </submittedName>
</protein>
<dbReference type="Proteomes" id="UP000580568">
    <property type="component" value="Unassembled WGS sequence"/>
</dbReference>
<keyword evidence="5" id="KW-1185">Reference proteome</keyword>
<comment type="caution">
    <text evidence="2">Lacks conserved residue(s) required for the propagation of feature annotation.</text>
</comment>
<dbReference type="GO" id="GO:0046872">
    <property type="term" value="F:metal ion binding"/>
    <property type="evidence" value="ECO:0007669"/>
    <property type="project" value="UniProtKB-KW"/>
</dbReference>
<proteinExistence type="predicted"/>
<dbReference type="AlphaFoldDB" id="A0A6V8SJ19"/>
<evidence type="ECO:0000313" key="4">
    <source>
        <dbReference type="EMBL" id="GFP77219.1"/>
    </source>
</evidence>
<comment type="caution">
    <text evidence="4">The sequence shown here is derived from an EMBL/GenBank/DDBJ whole genome shotgun (WGS) entry which is preliminary data.</text>
</comment>
<evidence type="ECO:0000256" key="1">
    <source>
        <dbReference type="ARBA" id="ARBA00023027"/>
    </source>
</evidence>
<dbReference type="GO" id="GO:0016740">
    <property type="term" value="F:transferase activity"/>
    <property type="evidence" value="ECO:0007669"/>
    <property type="project" value="UniProtKB-KW"/>
</dbReference>
<sequence length="291" mass="33484">MNTQIYLDNINKAAKLIQEADYILVGAGAGLSAAGGLNYGDSQLFKKWFPKLSEIDIDTIGEAISFYWNVDASNKRNFWAYWANHINKIRYEAPALKPYLDLFEILEHKNHFIITTNVDGQFIKAGFDKENIFAPQGDYGLFQCDKPCSDELYDNKVLIDKMIANMDTDKFEVLEEDIPHCPKCGSFMSKNLRVDDTFIEAPHMIKKKNYIDFVNNSMDGKLVLLELGVGFNTPSIIRWPFERITLKHPDAVLIRLNMDYPEVDKKIVHKSLCFDTDIMNIITDIKNMQYK</sequence>
<dbReference type="Gene3D" id="3.40.50.1220">
    <property type="entry name" value="TPP-binding domain"/>
    <property type="match status" value="1"/>
</dbReference>